<feature type="compositionally biased region" description="Low complexity" evidence="1">
    <location>
        <begin position="460"/>
        <end position="478"/>
    </location>
</feature>
<dbReference type="RefSeq" id="XP_013900447.1">
    <property type="nucleotide sequence ID" value="XM_014044993.1"/>
</dbReference>
<name>A0A0D2JQP9_9CHLO</name>
<evidence type="ECO:0000313" key="3">
    <source>
        <dbReference type="Proteomes" id="UP000054498"/>
    </source>
</evidence>
<feature type="compositionally biased region" description="Gly residues" evidence="1">
    <location>
        <begin position="572"/>
        <end position="584"/>
    </location>
</feature>
<dbReference type="InterPro" id="IPR006502">
    <property type="entry name" value="PDDEXK-like"/>
</dbReference>
<feature type="compositionally biased region" description="Low complexity" evidence="1">
    <location>
        <begin position="601"/>
        <end position="614"/>
    </location>
</feature>
<sequence length="629" mass="62032">MVALSQARGLLADVTVPAHAAAPPTAQAAPRDSVLSDDVFGDLELADAPESASISAAAATAVRFLADATVSSTAGRQAPEVVPDDEAAAAQKKAGPPSSRLVDGDGEAVEKLQRLLVESSPFVLQLTSLVASLRDIHTRPAPPTAPVLPSPSPTPPEPAPLPAAPHTSSPAAVACNESTDLPSGGGSCGGGRGDNATTNGICCGDEVDIEAITCALLSEGYLVQLRCDAAGGERPRDARRCLQQLRHSFVVCLGGPAAPTPRSGGAVAGAVADGGAAAAASEYLPAPLVIEPRFRDQFVIAHPTAAYASLLAAAPPCFVGSAAKLEAVVSHLADEMAAAFTQRRHGAVPPWRTRAAMLSKWGPQQLAALAAKMPGAREGGGGVGGDGAAAAEVAAWLPEASVLDGSVGGRGAPLSPHGAAGGAWRAAAHAREQQLALQPRIYQILASAAAAGPLRPSPTPAGEGPAACPGATTTAGTAAPPPAPAAVAALQAADASSLGRALQALTAAFGGAARGLSCAGGGSVMAQPQGAQPAALRFSRKASYEWCERRQGSGKARSLLAAALQTSAGAGCGAADGSGAGGRGAQQAEARPAIRVVQNEPAQQQPAATGASPAAAPPPLPPLPGGSFF</sequence>
<dbReference type="KEGG" id="mng:MNEG_6531"/>
<feature type="compositionally biased region" description="Pro residues" evidence="1">
    <location>
        <begin position="140"/>
        <end position="163"/>
    </location>
</feature>
<feature type="compositionally biased region" description="Pro residues" evidence="1">
    <location>
        <begin position="615"/>
        <end position="629"/>
    </location>
</feature>
<dbReference type="STRING" id="145388.A0A0D2JQP9"/>
<dbReference type="OrthoDB" id="691424at2759"/>
<accession>A0A0D2JQP9</accession>
<dbReference type="Proteomes" id="UP000054498">
    <property type="component" value="Unassembled WGS sequence"/>
</dbReference>
<dbReference type="AlphaFoldDB" id="A0A0D2JQP9"/>
<organism evidence="2 3">
    <name type="scientific">Monoraphidium neglectum</name>
    <dbReference type="NCBI Taxonomy" id="145388"/>
    <lineage>
        <taxon>Eukaryota</taxon>
        <taxon>Viridiplantae</taxon>
        <taxon>Chlorophyta</taxon>
        <taxon>core chlorophytes</taxon>
        <taxon>Chlorophyceae</taxon>
        <taxon>CS clade</taxon>
        <taxon>Sphaeropleales</taxon>
        <taxon>Selenastraceae</taxon>
        <taxon>Monoraphidium</taxon>
    </lineage>
</organism>
<feature type="region of interest" description="Disordered" evidence="1">
    <location>
        <begin position="452"/>
        <end position="482"/>
    </location>
</feature>
<reference evidence="2 3" key="1">
    <citation type="journal article" date="2013" name="BMC Genomics">
        <title>Reconstruction of the lipid metabolism for the microalga Monoraphidium neglectum from its genome sequence reveals characteristics suitable for biofuel production.</title>
        <authorList>
            <person name="Bogen C."/>
            <person name="Al-Dilaimi A."/>
            <person name="Albersmeier A."/>
            <person name="Wichmann J."/>
            <person name="Grundmann M."/>
            <person name="Rupp O."/>
            <person name="Lauersen K.J."/>
            <person name="Blifernez-Klassen O."/>
            <person name="Kalinowski J."/>
            <person name="Goesmann A."/>
            <person name="Mussgnug J.H."/>
            <person name="Kruse O."/>
        </authorList>
    </citation>
    <scope>NUCLEOTIDE SEQUENCE [LARGE SCALE GENOMIC DNA]</scope>
    <source>
        <strain evidence="2 3">SAG 48.87</strain>
    </source>
</reference>
<feature type="region of interest" description="Disordered" evidence="1">
    <location>
        <begin position="73"/>
        <end position="104"/>
    </location>
</feature>
<evidence type="ECO:0000313" key="2">
    <source>
        <dbReference type="EMBL" id="KIZ01428.1"/>
    </source>
</evidence>
<protein>
    <submittedName>
        <fullName evidence="2">Uncharacterized protein</fullName>
    </submittedName>
</protein>
<feature type="region of interest" description="Disordered" evidence="1">
    <location>
        <begin position="572"/>
        <end position="629"/>
    </location>
</feature>
<dbReference type="Pfam" id="PF04720">
    <property type="entry name" value="PDDEXK_6"/>
    <property type="match status" value="1"/>
</dbReference>
<proteinExistence type="predicted"/>
<keyword evidence="3" id="KW-1185">Reference proteome</keyword>
<dbReference type="GeneID" id="25739407"/>
<feature type="region of interest" description="Disordered" evidence="1">
    <location>
        <begin position="140"/>
        <end position="171"/>
    </location>
</feature>
<gene>
    <name evidence="2" type="ORF">MNEG_6531</name>
</gene>
<dbReference type="EMBL" id="KK101288">
    <property type="protein sequence ID" value="KIZ01428.1"/>
    <property type="molecule type" value="Genomic_DNA"/>
</dbReference>
<evidence type="ECO:0000256" key="1">
    <source>
        <dbReference type="SAM" id="MobiDB-lite"/>
    </source>
</evidence>